<accession>A0A3E0DSJ6</accession>
<protein>
    <submittedName>
        <fullName evidence="1">TolB-like protein</fullName>
    </submittedName>
</protein>
<dbReference type="SUPFAM" id="SSF50969">
    <property type="entry name" value="YVTN repeat-like/Quinoprotein amine dehydrogenase"/>
    <property type="match status" value="1"/>
</dbReference>
<dbReference type="Pfam" id="PF15869">
    <property type="entry name" value="TolB_like"/>
    <property type="match status" value="1"/>
</dbReference>
<comment type="caution">
    <text evidence="1">The sequence shown here is derived from an EMBL/GenBank/DDBJ whole genome shotgun (WGS) entry which is preliminary data.</text>
</comment>
<gene>
    <name evidence="1" type="ORF">C8N25_113158</name>
</gene>
<dbReference type="OrthoDB" id="821257at2"/>
<dbReference type="RefSeq" id="WP_086542476.1">
    <property type="nucleotide sequence ID" value="NZ_MSSW01000048.1"/>
</dbReference>
<dbReference type="PROSITE" id="PS51257">
    <property type="entry name" value="PROKAR_LIPOPROTEIN"/>
    <property type="match status" value="1"/>
</dbReference>
<reference evidence="1 2" key="1">
    <citation type="submission" date="2018-08" db="EMBL/GenBank/DDBJ databases">
        <title>Genomic Encyclopedia of Archaeal and Bacterial Type Strains, Phase II (KMG-II): from individual species to whole genera.</title>
        <authorList>
            <person name="Goeker M."/>
        </authorList>
    </citation>
    <scope>NUCLEOTIDE SEQUENCE [LARGE SCALE GENOMIC DNA]</scope>
    <source>
        <strain evidence="1 2">DSM 15986</strain>
    </source>
</reference>
<evidence type="ECO:0000313" key="2">
    <source>
        <dbReference type="Proteomes" id="UP000256405"/>
    </source>
</evidence>
<name>A0A3E0DSJ6_9BACT</name>
<proteinExistence type="predicted"/>
<evidence type="ECO:0000313" key="1">
    <source>
        <dbReference type="EMBL" id="REG85466.1"/>
    </source>
</evidence>
<dbReference type="EMBL" id="QUNF01000013">
    <property type="protein sequence ID" value="REG85466.1"/>
    <property type="molecule type" value="Genomic_DNA"/>
</dbReference>
<keyword evidence="2" id="KW-1185">Reference proteome</keyword>
<organism evidence="1 2">
    <name type="scientific">Algoriphagus antarcticus</name>
    <dbReference type="NCBI Taxonomy" id="238540"/>
    <lineage>
        <taxon>Bacteria</taxon>
        <taxon>Pseudomonadati</taxon>
        <taxon>Bacteroidota</taxon>
        <taxon>Cytophagia</taxon>
        <taxon>Cytophagales</taxon>
        <taxon>Cyclobacteriaceae</taxon>
        <taxon>Algoriphagus</taxon>
    </lineage>
</organism>
<dbReference type="AlphaFoldDB" id="A0A3E0DSJ6"/>
<sequence length="366" mass="41812">MKSINSTKALYNLGVILLFCACNSKVSDSDGSIYFTEEDLPSPIELVGEKYNIPEIINPRGLMIKDGLAVVFERKNEYDDKFHVIDLESGSYLRSKGIHGLGPGETKTITQIESAEEKNKVWAYDPEVRKFSKYDLLDTNKLAEEEFRSPETAYFITYATWAKDHTLLASLVDGWTKYLYLTTSGDTLATFGNWGDMIKGKELPNGYKEEDLDANLVSTIFQGTMKGNPSRKYFINAGKKADFIEIIDLNKRTSKLIYGPRHELPDFKISYSMGYQMADFGRNSTSRYMDVYPGSNSFFVLFNGKTYQQLSDPDNLNRIFEFDYEGNILNQFQLDYPILGFAVDEENRAIYGVTVDREPNLVRFDY</sequence>
<dbReference type="InterPro" id="IPR011044">
    <property type="entry name" value="Quino_amine_DH_bsu"/>
</dbReference>
<dbReference type="Proteomes" id="UP000256405">
    <property type="component" value="Unassembled WGS sequence"/>
</dbReference>